<feature type="domain" description="Reverse transcriptase RNase H-like" evidence="7">
    <location>
        <begin position="1"/>
        <end position="39"/>
    </location>
</feature>
<keyword evidence="2" id="KW-0548">Nucleotidyltransferase</keyword>
<dbReference type="InterPro" id="IPR041373">
    <property type="entry name" value="RT_RNaseH"/>
</dbReference>
<evidence type="ECO:0000256" key="6">
    <source>
        <dbReference type="ARBA" id="ARBA00022918"/>
    </source>
</evidence>
<gene>
    <name evidence="8" type="ORF">JBS370_LOCUS42372</name>
</gene>
<evidence type="ECO:0000313" key="8">
    <source>
        <dbReference type="EMBL" id="CAF4365746.1"/>
    </source>
</evidence>
<keyword evidence="3" id="KW-0540">Nuclease</keyword>
<evidence type="ECO:0000256" key="3">
    <source>
        <dbReference type="ARBA" id="ARBA00022722"/>
    </source>
</evidence>
<protein>
    <recommendedName>
        <fullName evidence="7">Reverse transcriptase RNase H-like domain-containing protein</fullName>
    </recommendedName>
</protein>
<keyword evidence="5" id="KW-0378">Hydrolase</keyword>
<keyword evidence="1" id="KW-0808">Transferase</keyword>
<dbReference type="EMBL" id="CAJOBD010055560">
    <property type="protein sequence ID" value="CAF4365746.1"/>
    <property type="molecule type" value="Genomic_DNA"/>
</dbReference>
<evidence type="ECO:0000256" key="2">
    <source>
        <dbReference type="ARBA" id="ARBA00022695"/>
    </source>
</evidence>
<name>A0A820M1A6_9BILA</name>
<sequence length="40" mass="4487">MDASEIGTGGTLQQNINGEIQNLYYHSQVTSSTQRRYDPI</sequence>
<comment type="caution">
    <text evidence="8">The sequence shown here is derived from an EMBL/GenBank/DDBJ whole genome shotgun (WGS) entry which is preliminary data.</text>
</comment>
<keyword evidence="4" id="KW-0255">Endonuclease</keyword>
<reference evidence="8" key="1">
    <citation type="submission" date="2021-02" db="EMBL/GenBank/DDBJ databases">
        <authorList>
            <person name="Nowell W R."/>
        </authorList>
    </citation>
    <scope>NUCLEOTIDE SEQUENCE</scope>
</reference>
<dbReference type="Pfam" id="PF17917">
    <property type="entry name" value="RT_RNaseH"/>
    <property type="match status" value="1"/>
</dbReference>
<organism evidence="8 9">
    <name type="scientific">Rotaria sordida</name>
    <dbReference type="NCBI Taxonomy" id="392033"/>
    <lineage>
        <taxon>Eukaryota</taxon>
        <taxon>Metazoa</taxon>
        <taxon>Spiralia</taxon>
        <taxon>Gnathifera</taxon>
        <taxon>Rotifera</taxon>
        <taxon>Eurotatoria</taxon>
        <taxon>Bdelloidea</taxon>
        <taxon>Philodinida</taxon>
        <taxon>Philodinidae</taxon>
        <taxon>Rotaria</taxon>
    </lineage>
</organism>
<evidence type="ECO:0000313" key="9">
    <source>
        <dbReference type="Proteomes" id="UP000663836"/>
    </source>
</evidence>
<evidence type="ECO:0000256" key="1">
    <source>
        <dbReference type="ARBA" id="ARBA00022679"/>
    </source>
</evidence>
<dbReference type="AlphaFoldDB" id="A0A820M1A6"/>
<keyword evidence="6" id="KW-0695">RNA-directed DNA polymerase</keyword>
<feature type="non-terminal residue" evidence="8">
    <location>
        <position position="40"/>
    </location>
</feature>
<evidence type="ECO:0000256" key="5">
    <source>
        <dbReference type="ARBA" id="ARBA00022801"/>
    </source>
</evidence>
<feature type="non-terminal residue" evidence="8">
    <location>
        <position position="1"/>
    </location>
</feature>
<evidence type="ECO:0000256" key="4">
    <source>
        <dbReference type="ARBA" id="ARBA00022759"/>
    </source>
</evidence>
<dbReference type="Proteomes" id="UP000663836">
    <property type="component" value="Unassembled WGS sequence"/>
</dbReference>
<accession>A0A820M1A6</accession>
<evidence type="ECO:0000259" key="7">
    <source>
        <dbReference type="Pfam" id="PF17917"/>
    </source>
</evidence>
<proteinExistence type="predicted"/>